<evidence type="ECO:0000313" key="5">
    <source>
        <dbReference type="Proteomes" id="UP000030147"/>
    </source>
</evidence>
<gene>
    <name evidence="4" type="ORF">N782_02645</name>
</gene>
<evidence type="ECO:0000259" key="3">
    <source>
        <dbReference type="Pfam" id="PF01370"/>
    </source>
</evidence>
<dbReference type="OrthoDB" id="9771073at2"/>
<proteinExistence type="inferred from homology"/>
<dbReference type="InterPro" id="IPR036291">
    <property type="entry name" value="NAD(P)-bd_dom_sf"/>
</dbReference>
<dbReference type="Proteomes" id="UP000030147">
    <property type="component" value="Unassembled WGS sequence"/>
</dbReference>
<dbReference type="InterPro" id="IPR001509">
    <property type="entry name" value="Epimerase_deHydtase"/>
</dbReference>
<dbReference type="Pfam" id="PF01370">
    <property type="entry name" value="Epimerase"/>
    <property type="match status" value="1"/>
</dbReference>
<dbReference type="Gene3D" id="3.40.50.720">
    <property type="entry name" value="NAD(P)-binding Rossmann-like Domain"/>
    <property type="match status" value="1"/>
</dbReference>
<evidence type="ECO:0000256" key="2">
    <source>
        <dbReference type="SAM" id="MobiDB-lite"/>
    </source>
</evidence>
<dbReference type="PANTHER" id="PTHR43000">
    <property type="entry name" value="DTDP-D-GLUCOSE 4,6-DEHYDRATASE-RELATED"/>
    <property type="match status" value="1"/>
</dbReference>
<protein>
    <submittedName>
        <fullName evidence="4">NAD-dependent dehydratase</fullName>
    </submittedName>
</protein>
<accession>A0A0A2T598</accession>
<evidence type="ECO:0000256" key="1">
    <source>
        <dbReference type="ARBA" id="ARBA00007637"/>
    </source>
</evidence>
<feature type="compositionally biased region" description="Basic and acidic residues" evidence="2">
    <location>
        <begin position="396"/>
        <end position="410"/>
    </location>
</feature>
<dbReference type="eggNOG" id="COG0451">
    <property type="taxonomic scope" value="Bacteria"/>
</dbReference>
<dbReference type="Gene3D" id="3.90.25.10">
    <property type="entry name" value="UDP-galactose 4-epimerase, domain 1"/>
    <property type="match status" value="1"/>
</dbReference>
<comment type="similarity">
    <text evidence="1">Belongs to the NAD(P)-dependent epimerase/dehydratase family.</text>
</comment>
<name>A0A0A2T598_9BACI</name>
<keyword evidence="5" id="KW-1185">Reference proteome</keyword>
<dbReference type="AlphaFoldDB" id="A0A0A2T598"/>
<dbReference type="SUPFAM" id="SSF51735">
    <property type="entry name" value="NAD(P)-binding Rossmann-fold domains"/>
    <property type="match status" value="1"/>
</dbReference>
<dbReference type="STRING" id="1385514.N782_02645"/>
<reference evidence="4 5" key="1">
    <citation type="journal article" date="2015" name="Stand. Genomic Sci.">
        <title>High quality draft genome sequence of the moderately halophilic bacterium Pontibacillus yanchengensis Y32(T) and comparison among Pontibacillus genomes.</title>
        <authorList>
            <person name="Huang J."/>
            <person name="Qiao Z.X."/>
            <person name="Tang J.W."/>
            <person name="Wang G."/>
        </authorList>
    </citation>
    <scope>NUCLEOTIDE SEQUENCE [LARGE SCALE GENOMIC DNA]</scope>
    <source>
        <strain evidence="4 5">Y32</strain>
    </source>
</reference>
<dbReference type="EMBL" id="AVBF01000096">
    <property type="protein sequence ID" value="KGP70947.1"/>
    <property type="molecule type" value="Genomic_DNA"/>
</dbReference>
<feature type="domain" description="NAD-dependent epimerase/dehydratase" evidence="3">
    <location>
        <begin position="14"/>
        <end position="302"/>
    </location>
</feature>
<sequence length="410" mass="46426">MNLESNHLQSKKKIIVLGGDGFCGWPTSLHLSNLGHEVIIIDNLSRRNIDNELEAESLTPIQPMGTRLKVWEDVSGQKMGFYNIDLAEEYEHLLEILHNEQPDVIVHFAEQRSAPYSMKSPKHKRYTVNNNINATHNVLCAIEDSGLDIHLVHLGTMGVYGYGTAGMEIPEGYLDIEVTTDSGERVQQQILYPTNPGSIYHMTKTQDQLLFHYYNKNDNLRITDLHQGIVWGTNTIETNMDERLINRFDYDGDYGTVLNRFLMQAAVGYPITVHGTGGQTRAFIHIQDTVRCIELAIDNPPAREERVMIFNQMTETHRINDLAKLVSELTGGEIAYVSNPRKEAAENDLHVKNDLFLSKGLNPTTLDNGLLQEVTEIAQKYSHRADYSKIPAKSTWTKEQEPGIPDVKKE</sequence>
<organism evidence="4 5">
    <name type="scientific">Pontibacillus yanchengensis Y32</name>
    <dbReference type="NCBI Taxonomy" id="1385514"/>
    <lineage>
        <taxon>Bacteria</taxon>
        <taxon>Bacillati</taxon>
        <taxon>Bacillota</taxon>
        <taxon>Bacilli</taxon>
        <taxon>Bacillales</taxon>
        <taxon>Bacillaceae</taxon>
        <taxon>Pontibacillus</taxon>
    </lineage>
</organism>
<feature type="region of interest" description="Disordered" evidence="2">
    <location>
        <begin position="389"/>
        <end position="410"/>
    </location>
</feature>
<evidence type="ECO:0000313" key="4">
    <source>
        <dbReference type="EMBL" id="KGP70947.1"/>
    </source>
</evidence>
<dbReference type="RefSeq" id="WP_052111456.1">
    <property type="nucleotide sequence ID" value="NZ_AVBF01000096.1"/>
</dbReference>
<comment type="caution">
    <text evidence="4">The sequence shown here is derived from an EMBL/GenBank/DDBJ whole genome shotgun (WGS) entry which is preliminary data.</text>
</comment>